<dbReference type="GO" id="GO:0003677">
    <property type="term" value="F:DNA binding"/>
    <property type="evidence" value="ECO:0007669"/>
    <property type="project" value="UniProtKB-KW"/>
</dbReference>
<sequence length="117" mass="13651">MLIGELERASGLGRDTIRFYEKRGLITPPSRRDNGYRDYTELTLAELRFVRRARELEFSLDEIREAMPRFRPEPPFCDELESRLRDKREAFCSQIREAEAKIAMIDDLLARLGAASV</sequence>
<dbReference type="GO" id="GO:0003700">
    <property type="term" value="F:DNA-binding transcription factor activity"/>
    <property type="evidence" value="ECO:0007669"/>
    <property type="project" value="InterPro"/>
</dbReference>
<dbReference type="RefSeq" id="WP_159547926.1">
    <property type="nucleotide sequence ID" value="NZ_CP035042.1"/>
</dbReference>
<dbReference type="Pfam" id="PF13411">
    <property type="entry name" value="MerR_1"/>
    <property type="match status" value="1"/>
</dbReference>
<feature type="domain" description="HTH merR-type" evidence="4">
    <location>
        <begin position="1"/>
        <end position="69"/>
    </location>
</feature>
<dbReference type="KEGG" id="htx:EKK97_00495"/>
<organism evidence="5 6">
    <name type="scientific">Billgrantia tianxiuensis</name>
    <dbReference type="NCBI Taxonomy" id="2497861"/>
    <lineage>
        <taxon>Bacteria</taxon>
        <taxon>Pseudomonadati</taxon>
        <taxon>Pseudomonadota</taxon>
        <taxon>Gammaproteobacteria</taxon>
        <taxon>Oceanospirillales</taxon>
        <taxon>Halomonadaceae</taxon>
        <taxon>Billgrantia</taxon>
    </lineage>
</organism>
<dbReference type="PROSITE" id="PS50937">
    <property type="entry name" value="HTH_MERR_2"/>
    <property type="match status" value="1"/>
</dbReference>
<evidence type="ECO:0000259" key="4">
    <source>
        <dbReference type="PROSITE" id="PS50937"/>
    </source>
</evidence>
<keyword evidence="2" id="KW-0238">DNA-binding</keyword>
<evidence type="ECO:0000256" key="3">
    <source>
        <dbReference type="ARBA" id="ARBA00023163"/>
    </source>
</evidence>
<dbReference type="InterPro" id="IPR009061">
    <property type="entry name" value="DNA-bd_dom_put_sf"/>
</dbReference>
<gene>
    <name evidence="5" type="ORF">EKK97_00495</name>
</gene>
<evidence type="ECO:0000256" key="2">
    <source>
        <dbReference type="ARBA" id="ARBA00023125"/>
    </source>
</evidence>
<keyword evidence="6" id="KW-1185">Reference proteome</keyword>
<reference evidence="5 6" key="1">
    <citation type="submission" date="2019-01" db="EMBL/GenBank/DDBJ databases">
        <title>Complete genome of a denitifying bacterium Halomons sp. BC-M4-5.</title>
        <authorList>
            <person name="Wang L."/>
            <person name="Shao Z."/>
        </authorList>
    </citation>
    <scope>NUCLEOTIDE SEQUENCE [LARGE SCALE GENOMIC DNA]</scope>
    <source>
        <strain evidence="5 6">BC-M4-5</strain>
    </source>
</reference>
<name>A0A6I6SK91_9GAMM</name>
<dbReference type="PANTHER" id="PTHR30204">
    <property type="entry name" value="REDOX-CYCLING DRUG-SENSING TRANSCRIPTIONAL ACTIVATOR SOXR"/>
    <property type="match status" value="1"/>
</dbReference>
<keyword evidence="1" id="KW-0805">Transcription regulation</keyword>
<evidence type="ECO:0000313" key="6">
    <source>
        <dbReference type="Proteomes" id="UP000464013"/>
    </source>
</evidence>
<dbReference type="SUPFAM" id="SSF46955">
    <property type="entry name" value="Putative DNA-binding domain"/>
    <property type="match status" value="1"/>
</dbReference>
<dbReference type="EMBL" id="CP035042">
    <property type="protein sequence ID" value="QHC48370.1"/>
    <property type="molecule type" value="Genomic_DNA"/>
</dbReference>
<proteinExistence type="predicted"/>
<keyword evidence="3" id="KW-0804">Transcription</keyword>
<evidence type="ECO:0000313" key="5">
    <source>
        <dbReference type="EMBL" id="QHC48370.1"/>
    </source>
</evidence>
<protein>
    <submittedName>
        <fullName evidence="5">MerR family transcriptional regulator</fullName>
    </submittedName>
</protein>
<dbReference type="InterPro" id="IPR000551">
    <property type="entry name" value="MerR-type_HTH_dom"/>
</dbReference>
<dbReference type="PANTHER" id="PTHR30204:SF94">
    <property type="entry name" value="HEAVY METAL-DEPENDENT TRANSCRIPTIONAL REGULATOR HI_0293-RELATED"/>
    <property type="match status" value="1"/>
</dbReference>
<dbReference type="PRINTS" id="PR00040">
    <property type="entry name" value="HTHMERR"/>
</dbReference>
<evidence type="ECO:0000256" key="1">
    <source>
        <dbReference type="ARBA" id="ARBA00023015"/>
    </source>
</evidence>
<dbReference type="Proteomes" id="UP000464013">
    <property type="component" value="Chromosome"/>
</dbReference>
<accession>A0A6I6SK91</accession>
<dbReference type="SMART" id="SM00422">
    <property type="entry name" value="HTH_MERR"/>
    <property type="match status" value="1"/>
</dbReference>
<dbReference type="InterPro" id="IPR047057">
    <property type="entry name" value="MerR_fam"/>
</dbReference>
<dbReference type="Gene3D" id="1.10.1660.10">
    <property type="match status" value="1"/>
</dbReference>
<dbReference type="AlphaFoldDB" id="A0A6I6SK91"/>
<dbReference type="OrthoDB" id="9808480at2"/>